<dbReference type="AlphaFoldDB" id="A0A645F2Y5"/>
<sequence>MVDVHAGSRSGRICPHKTKRAPYITVAIERGLPNGLADLGILPRGFSIRVVSDSFSVNVSVLFSILLRGVGETSSIIQCAAEMRGRQVPRKSANGWGITTMSKYAIHPNTPEAAVPTTRLRSFIDANGLDHRRHKETMPNPTAMAETASRTTPSVKRCASTPRNEANPPMVIKAL</sequence>
<evidence type="ECO:0000256" key="1">
    <source>
        <dbReference type="SAM" id="MobiDB-lite"/>
    </source>
</evidence>
<comment type="caution">
    <text evidence="2">The sequence shown here is derived from an EMBL/GenBank/DDBJ whole genome shotgun (WGS) entry which is preliminary data.</text>
</comment>
<name>A0A645F2Y5_9ZZZZ</name>
<dbReference type="EMBL" id="VSSQ01054646">
    <property type="protein sequence ID" value="MPN08587.1"/>
    <property type="molecule type" value="Genomic_DNA"/>
</dbReference>
<proteinExistence type="predicted"/>
<reference evidence="2" key="1">
    <citation type="submission" date="2019-08" db="EMBL/GenBank/DDBJ databases">
        <authorList>
            <person name="Kucharzyk K."/>
            <person name="Murdoch R.W."/>
            <person name="Higgins S."/>
            <person name="Loffler F."/>
        </authorList>
    </citation>
    <scope>NUCLEOTIDE SEQUENCE</scope>
</reference>
<gene>
    <name evidence="2" type="ORF">SDC9_155870</name>
</gene>
<organism evidence="2">
    <name type="scientific">bioreactor metagenome</name>
    <dbReference type="NCBI Taxonomy" id="1076179"/>
    <lineage>
        <taxon>unclassified sequences</taxon>
        <taxon>metagenomes</taxon>
        <taxon>ecological metagenomes</taxon>
    </lineage>
</organism>
<accession>A0A645F2Y5</accession>
<evidence type="ECO:0000313" key="2">
    <source>
        <dbReference type="EMBL" id="MPN08587.1"/>
    </source>
</evidence>
<feature type="region of interest" description="Disordered" evidence="1">
    <location>
        <begin position="142"/>
        <end position="175"/>
    </location>
</feature>
<protein>
    <submittedName>
        <fullName evidence="2">Uncharacterized protein</fullName>
    </submittedName>
</protein>